<feature type="region of interest" description="Disordered" evidence="3">
    <location>
        <begin position="448"/>
        <end position="512"/>
    </location>
</feature>
<feature type="region of interest" description="Disordered" evidence="3">
    <location>
        <begin position="21"/>
        <end position="422"/>
    </location>
</feature>
<protein>
    <recommendedName>
        <fullName evidence="2">BUD13 homolog</fullName>
    </recommendedName>
</protein>
<proteinExistence type="inferred from homology"/>
<evidence type="ECO:0000313" key="4">
    <source>
        <dbReference type="EMBL" id="KAK6469142.1"/>
    </source>
</evidence>
<evidence type="ECO:0000256" key="3">
    <source>
        <dbReference type="SAM" id="MobiDB-lite"/>
    </source>
</evidence>
<dbReference type="Proteomes" id="UP001369086">
    <property type="component" value="Unassembled WGS sequence"/>
</dbReference>
<dbReference type="EMBL" id="JAHFZB010000040">
    <property type="protein sequence ID" value="KAK6469142.1"/>
    <property type="molecule type" value="Genomic_DNA"/>
</dbReference>
<feature type="compositionally biased region" description="Basic and acidic residues" evidence="3">
    <location>
        <begin position="481"/>
        <end position="494"/>
    </location>
</feature>
<keyword evidence="5" id="KW-1185">Reference proteome</keyword>
<organism evidence="4 5">
    <name type="scientific">Huso huso</name>
    <name type="common">Beluga</name>
    <name type="synonym">Acipenser huso</name>
    <dbReference type="NCBI Taxonomy" id="61971"/>
    <lineage>
        <taxon>Eukaryota</taxon>
        <taxon>Metazoa</taxon>
        <taxon>Chordata</taxon>
        <taxon>Craniata</taxon>
        <taxon>Vertebrata</taxon>
        <taxon>Euteleostomi</taxon>
        <taxon>Actinopterygii</taxon>
        <taxon>Chondrostei</taxon>
        <taxon>Acipenseriformes</taxon>
        <taxon>Acipenseridae</taxon>
        <taxon>Huso</taxon>
    </lineage>
</organism>
<reference evidence="4 5" key="1">
    <citation type="submission" date="2021-05" db="EMBL/GenBank/DDBJ databases">
        <authorList>
            <person name="Zahm M."/>
            <person name="Klopp C."/>
            <person name="Cabau C."/>
            <person name="Kuhl H."/>
            <person name="Suciu R."/>
            <person name="Ciorpac M."/>
            <person name="Holostenco D."/>
            <person name="Gessner J."/>
            <person name="Wuertz S."/>
            <person name="Hohne C."/>
            <person name="Stock M."/>
            <person name="Gislard M."/>
            <person name="Lluch J."/>
            <person name="Milhes M."/>
            <person name="Lampietro C."/>
            <person name="Lopez Roques C."/>
            <person name="Donnadieu C."/>
            <person name="Du K."/>
            <person name="Schartl M."/>
            <person name="Guiguen Y."/>
        </authorList>
    </citation>
    <scope>NUCLEOTIDE SEQUENCE [LARGE SCALE GENOMIC DNA]</scope>
    <source>
        <strain evidence="4">Hh-F2</strain>
        <tissue evidence="4">Blood</tissue>
    </source>
</reference>
<evidence type="ECO:0000313" key="5">
    <source>
        <dbReference type="Proteomes" id="UP001369086"/>
    </source>
</evidence>
<gene>
    <name evidence="4" type="ORF">HHUSO_G32561</name>
</gene>
<dbReference type="InterPro" id="IPR051112">
    <property type="entry name" value="CWC26_splicing_factor"/>
</dbReference>
<feature type="compositionally biased region" description="Polar residues" evidence="3">
    <location>
        <begin position="124"/>
        <end position="133"/>
    </location>
</feature>
<evidence type="ECO:0000256" key="2">
    <source>
        <dbReference type="ARBA" id="ARBA00014454"/>
    </source>
</evidence>
<dbReference type="PANTHER" id="PTHR31809:SF0">
    <property type="entry name" value="BUD13 HOMOLOG"/>
    <property type="match status" value="1"/>
</dbReference>
<dbReference type="Pfam" id="PF09736">
    <property type="entry name" value="Bud13"/>
    <property type="match status" value="1"/>
</dbReference>
<evidence type="ECO:0000256" key="1">
    <source>
        <dbReference type="ARBA" id="ARBA00011069"/>
    </source>
</evidence>
<name>A0ABR0Y920_HUSHU</name>
<comment type="caution">
    <text evidence="4">The sequence shown here is derived from an EMBL/GenBank/DDBJ whole genome shotgun (WGS) entry which is preliminary data.</text>
</comment>
<feature type="compositionally biased region" description="Basic and acidic residues" evidence="3">
    <location>
        <begin position="390"/>
        <end position="421"/>
    </location>
</feature>
<dbReference type="InterPro" id="IPR018609">
    <property type="entry name" value="Bud13"/>
</dbReference>
<feature type="compositionally biased region" description="Basic residues" evidence="3">
    <location>
        <begin position="32"/>
        <end position="44"/>
    </location>
</feature>
<accession>A0ABR0Y920</accession>
<feature type="compositionally biased region" description="Basic and acidic residues" evidence="3">
    <location>
        <begin position="361"/>
        <end position="383"/>
    </location>
</feature>
<dbReference type="PANTHER" id="PTHR31809">
    <property type="entry name" value="BUD13 HOMOLOG"/>
    <property type="match status" value="1"/>
</dbReference>
<feature type="compositionally biased region" description="Basic and acidic residues" evidence="3">
    <location>
        <begin position="105"/>
        <end position="120"/>
    </location>
</feature>
<feature type="compositionally biased region" description="Basic and acidic residues" evidence="3">
    <location>
        <begin position="134"/>
        <end position="148"/>
    </location>
</feature>
<feature type="compositionally biased region" description="Basic and acidic residues" evidence="3">
    <location>
        <begin position="84"/>
        <end position="96"/>
    </location>
</feature>
<sequence length="548" mass="62007">MAASSQVGATATLSKADYLKRYLSGDGESKKTKEKKLKKKRPKPSGKGMRIVDDDVDWKQFMQSEEKDKPDEEEEEAPVVAEVIDERPDEVKRLEEFTNSNKWKMVGDRNEDSQDSDHSHVSHLTASSGAASQKRTEDVSRRGRDLSPARKGRHDSPDLSPARKGRHDSPDLSPARKGQQDSPDLSAPRRKPASAAEKSRGRRDSPSASPTRRRRHDSSDLSPPRNSRHDSDSDLSPPRKKQSGIRDASPHRRKHKAVPSTQQRHDSDVSPPRQKARRSDSDLSPPRRRPQQGGRRGSNSDLSPPRRRPQQGGRRGSDSDLSPPRRNARPSSDMSPPRRGNVQGANQMLSGGTAGLVSVEVLRKEHEENRKRERQNKPLEDASRNAQTVFRDKSGKKRDIELERIEKQKAAGEKAEKDEKYAQWGKGLVQGDMQQRNVEDAVLEAQKPLARHIDDEDLDKLLREQERDGDPMAGLLRKKKEKEGQKKGVKERPKYKGPPPPPNRFNIMPGYRWDGVNRSNGFEKQRYSRMADKKAVQEVAYKWSVEDM</sequence>
<feature type="compositionally biased region" description="Basic and acidic residues" evidence="3">
    <location>
        <begin position="451"/>
        <end position="470"/>
    </location>
</feature>
<comment type="similarity">
    <text evidence="1">Belongs to the CWC26 family.</text>
</comment>